<proteinExistence type="predicted"/>
<dbReference type="EMBL" id="JACXVP010000006">
    <property type="protein sequence ID" value="KAG5599898.1"/>
    <property type="molecule type" value="Genomic_DNA"/>
</dbReference>
<keyword evidence="2" id="KW-1185">Reference proteome</keyword>
<name>A0A9J5YHW3_SOLCO</name>
<gene>
    <name evidence="1" type="ORF">H5410_031268</name>
</gene>
<sequence length="226" mass="26250">MNTITSDYVIELLKQITDSKLCEKNINLATFNENNDDFEYSAPYSLKEVDDHLLKRYSFPEKDSSFDDLNIEINNTEDRFLKIKGKQVESEHVQPVHPDPKQDMFLGKMQILYPPIILGTPFINAIYPFTRIDVKGFSTKYKDNEITYSFVTDLVTRDINALINMKQSHIVSLQLELFNMNILDSLKYTKTATFAGWIHLGFTSKEKEGEEHPRAEEIMIIRLTEP</sequence>
<organism evidence="1 2">
    <name type="scientific">Solanum commersonii</name>
    <name type="common">Commerson's wild potato</name>
    <name type="synonym">Commerson's nightshade</name>
    <dbReference type="NCBI Taxonomy" id="4109"/>
    <lineage>
        <taxon>Eukaryota</taxon>
        <taxon>Viridiplantae</taxon>
        <taxon>Streptophyta</taxon>
        <taxon>Embryophyta</taxon>
        <taxon>Tracheophyta</taxon>
        <taxon>Spermatophyta</taxon>
        <taxon>Magnoliopsida</taxon>
        <taxon>eudicotyledons</taxon>
        <taxon>Gunneridae</taxon>
        <taxon>Pentapetalae</taxon>
        <taxon>asterids</taxon>
        <taxon>lamiids</taxon>
        <taxon>Solanales</taxon>
        <taxon>Solanaceae</taxon>
        <taxon>Solanoideae</taxon>
        <taxon>Solaneae</taxon>
        <taxon>Solanum</taxon>
    </lineage>
</organism>
<dbReference type="AlphaFoldDB" id="A0A9J5YHW3"/>
<evidence type="ECO:0000313" key="1">
    <source>
        <dbReference type="EMBL" id="KAG5599898.1"/>
    </source>
</evidence>
<reference evidence="1 2" key="1">
    <citation type="submission" date="2020-09" db="EMBL/GenBank/DDBJ databases">
        <title>De no assembly of potato wild relative species, Solanum commersonii.</title>
        <authorList>
            <person name="Cho K."/>
        </authorList>
    </citation>
    <scope>NUCLEOTIDE SEQUENCE [LARGE SCALE GENOMIC DNA]</scope>
    <source>
        <strain evidence="1">LZ3.2</strain>
        <tissue evidence="1">Leaf</tissue>
    </source>
</reference>
<evidence type="ECO:0000313" key="2">
    <source>
        <dbReference type="Proteomes" id="UP000824120"/>
    </source>
</evidence>
<comment type="caution">
    <text evidence="1">The sequence shown here is derived from an EMBL/GenBank/DDBJ whole genome shotgun (WGS) entry which is preliminary data.</text>
</comment>
<accession>A0A9J5YHW3</accession>
<dbReference type="Proteomes" id="UP000824120">
    <property type="component" value="Chromosome 6"/>
</dbReference>
<protein>
    <submittedName>
        <fullName evidence="1">Uncharacterized protein</fullName>
    </submittedName>
</protein>